<reference evidence="1" key="2">
    <citation type="submission" date="2018-08" db="UniProtKB">
        <authorList>
            <consortium name="EnsemblPlants"/>
        </authorList>
    </citation>
    <scope>IDENTIFICATION</scope>
    <source>
        <strain evidence="1">Yugu1</strain>
    </source>
</reference>
<dbReference type="Proteomes" id="UP000004995">
    <property type="component" value="Unassembled WGS sequence"/>
</dbReference>
<dbReference type="Gramene" id="KQL07574">
    <property type="protein sequence ID" value="KQL07574"/>
    <property type="gene ID" value="SETIT_004701mg"/>
</dbReference>
<dbReference type="HOGENOM" id="CLU_2445002_0_0_1"/>
<protein>
    <submittedName>
        <fullName evidence="1">Uncharacterized protein</fullName>
    </submittedName>
</protein>
<accession>K3XS04</accession>
<sequence>MSNYFIRGRFNIGNSRCNIHVHNRFWDGRIEVCPLTHWSGKPTRIWINSHPMNNHFNTWGMTIHNRPHIFFPLACTCTPNWDHFPLNVERGT</sequence>
<dbReference type="EnsemblPlants" id="KQL07574">
    <property type="protein sequence ID" value="KQL07574"/>
    <property type="gene ID" value="SETIT_004701mg"/>
</dbReference>
<dbReference type="InParanoid" id="K3XS04"/>
<keyword evidence="2" id="KW-1185">Reference proteome</keyword>
<proteinExistence type="predicted"/>
<dbReference type="EMBL" id="AGNK02003350">
    <property type="status" value="NOT_ANNOTATED_CDS"/>
    <property type="molecule type" value="Genomic_DNA"/>
</dbReference>
<evidence type="ECO:0000313" key="2">
    <source>
        <dbReference type="Proteomes" id="UP000004995"/>
    </source>
</evidence>
<reference evidence="2" key="1">
    <citation type="journal article" date="2012" name="Nat. Biotechnol.">
        <title>Reference genome sequence of the model plant Setaria.</title>
        <authorList>
            <person name="Bennetzen J.L."/>
            <person name="Schmutz J."/>
            <person name="Wang H."/>
            <person name="Percifield R."/>
            <person name="Hawkins J."/>
            <person name="Pontaroli A.C."/>
            <person name="Estep M."/>
            <person name="Feng L."/>
            <person name="Vaughn J.N."/>
            <person name="Grimwood J."/>
            <person name="Jenkins J."/>
            <person name="Barry K."/>
            <person name="Lindquist E."/>
            <person name="Hellsten U."/>
            <person name="Deshpande S."/>
            <person name="Wang X."/>
            <person name="Wu X."/>
            <person name="Mitros T."/>
            <person name="Triplett J."/>
            <person name="Yang X."/>
            <person name="Ye C.Y."/>
            <person name="Mauro-Herrera M."/>
            <person name="Wang L."/>
            <person name="Li P."/>
            <person name="Sharma M."/>
            <person name="Sharma R."/>
            <person name="Ronald P.C."/>
            <person name="Panaud O."/>
            <person name="Kellogg E.A."/>
            <person name="Brutnell T.P."/>
            <person name="Doust A.N."/>
            <person name="Tuskan G.A."/>
            <person name="Rokhsar D."/>
            <person name="Devos K.M."/>
        </authorList>
    </citation>
    <scope>NUCLEOTIDE SEQUENCE [LARGE SCALE GENOMIC DNA]</scope>
    <source>
        <strain evidence="2">cv. Yugu1</strain>
    </source>
</reference>
<organism evidence="1 2">
    <name type="scientific">Setaria italica</name>
    <name type="common">Foxtail millet</name>
    <name type="synonym">Panicum italicum</name>
    <dbReference type="NCBI Taxonomy" id="4555"/>
    <lineage>
        <taxon>Eukaryota</taxon>
        <taxon>Viridiplantae</taxon>
        <taxon>Streptophyta</taxon>
        <taxon>Embryophyta</taxon>
        <taxon>Tracheophyta</taxon>
        <taxon>Spermatophyta</taxon>
        <taxon>Magnoliopsida</taxon>
        <taxon>Liliopsida</taxon>
        <taxon>Poales</taxon>
        <taxon>Poaceae</taxon>
        <taxon>PACMAD clade</taxon>
        <taxon>Panicoideae</taxon>
        <taxon>Panicodae</taxon>
        <taxon>Paniceae</taxon>
        <taxon>Cenchrinae</taxon>
        <taxon>Setaria</taxon>
    </lineage>
</organism>
<evidence type="ECO:0000313" key="1">
    <source>
        <dbReference type="EnsemblPlants" id="KQL07574"/>
    </source>
</evidence>
<dbReference type="AlphaFoldDB" id="K3XS04"/>
<name>K3XS04_SETIT</name>